<keyword evidence="3 6" id="KW-0645">Protease</keyword>
<dbReference type="Pfam" id="PF00450">
    <property type="entry name" value="Peptidase_S10"/>
    <property type="match status" value="1"/>
</dbReference>
<dbReference type="Gene3D" id="3.40.50.1820">
    <property type="entry name" value="alpha/beta hydrolase"/>
    <property type="match status" value="1"/>
</dbReference>
<evidence type="ECO:0000256" key="1">
    <source>
        <dbReference type="ARBA" id="ARBA00009431"/>
    </source>
</evidence>
<dbReference type="AlphaFoldDB" id="G7E6S6"/>
<accession>G7E6S6</accession>
<reference evidence="7 8" key="1">
    <citation type="journal article" date="2011" name="J. Gen. Appl. Microbiol.">
        <title>Draft genome sequencing of the enigmatic basidiomycete Mixia osmundae.</title>
        <authorList>
            <person name="Nishida H."/>
            <person name="Nagatsuka Y."/>
            <person name="Sugiyama J."/>
        </authorList>
    </citation>
    <scope>NUCLEOTIDE SEQUENCE [LARGE SCALE GENOMIC DNA]</scope>
    <source>
        <strain evidence="8">CBS 9802 / IAM 14324 / JCM 22182 / KY 12970</strain>
    </source>
</reference>
<dbReference type="Proteomes" id="UP000009131">
    <property type="component" value="Unassembled WGS sequence"/>
</dbReference>
<dbReference type="GO" id="GO:0000324">
    <property type="term" value="C:fungal-type vacuole"/>
    <property type="evidence" value="ECO:0007669"/>
    <property type="project" value="TreeGrafter"/>
</dbReference>
<dbReference type="RefSeq" id="XP_014567643.1">
    <property type="nucleotide sequence ID" value="XM_014712157.1"/>
</dbReference>
<dbReference type="PANTHER" id="PTHR11802">
    <property type="entry name" value="SERINE PROTEASE FAMILY S10 SERINE CARBOXYPEPTIDASE"/>
    <property type="match status" value="1"/>
</dbReference>
<dbReference type="eggNOG" id="KOG1282">
    <property type="taxonomic scope" value="Eukaryota"/>
</dbReference>
<dbReference type="PRINTS" id="PR00724">
    <property type="entry name" value="CRBOXYPTASEC"/>
</dbReference>
<reference evidence="7 8" key="2">
    <citation type="journal article" date="2012" name="Open Biol.">
        <title>Characteristics of nucleosomes and linker DNA regions on the genome of the basidiomycete Mixia osmundae revealed by mono- and dinucleosome mapping.</title>
        <authorList>
            <person name="Nishida H."/>
            <person name="Kondo S."/>
            <person name="Matsumoto T."/>
            <person name="Suzuki Y."/>
            <person name="Yoshikawa H."/>
            <person name="Taylor T.D."/>
            <person name="Sugiyama J."/>
        </authorList>
    </citation>
    <scope>NUCLEOTIDE SEQUENCE [LARGE SCALE GENOMIC DNA]</scope>
    <source>
        <strain evidence="8">CBS 9802 / IAM 14324 / JCM 22182 / KY 12970</strain>
    </source>
</reference>
<dbReference type="InParanoid" id="G7E6S6"/>
<evidence type="ECO:0000313" key="7">
    <source>
        <dbReference type="EMBL" id="GAA98536.1"/>
    </source>
</evidence>
<sequence length="511" mass="54215">MRLLLSSAALTALLHVATALVASDNTYKRGQIPVVEGVIGGVPSSNEAATQDRYLSYASTAATPNYTVFSNYTGAYQGLKIRYIVNSGQCERTPGVKAVSGYLDIATNQSLFFWYFASRQAPASAPTVAWFNGGPGSSSMIGLFQENGPCRITNDSKSLVNNTQSWTNVANMVFIDQPVGAGYSYGQNVVGTSAQAAAAVYIGLQLLFQSNLGIPLNSFGIATESYGGHYGPVFSALILSNNQKLPTGAVNIPLKYLLVGDGLTNGLVQYPAYPTFAKTNPTGQHVSDATITKANTTLYKSGGCLSQIASCQSKPSNSVCSAAQSYCNNYVLSPLAGNQDVYFYALPSTDPYPADLTPLLTNSTFMASIGATSTWQQSSSPVYSNFARTGDWMYNSSPQLQTVINAGVRVHVFSGDRDYILNSVGVEALVSSLSTQSSSLYKSENFSAWTVAGQSAGLYKNAFSGSAKFSYLRLYGAGHEVPAYTYGKLAYGQAALSMFTQVIKGTPITST</sequence>
<feature type="signal peptide" evidence="6">
    <location>
        <begin position="1"/>
        <end position="19"/>
    </location>
</feature>
<comment type="similarity">
    <text evidence="1 6">Belongs to the peptidase S10 family.</text>
</comment>
<evidence type="ECO:0000313" key="8">
    <source>
        <dbReference type="Proteomes" id="UP000009131"/>
    </source>
</evidence>
<dbReference type="Gene3D" id="1.10.287.410">
    <property type="match status" value="1"/>
</dbReference>
<name>G7E6S6_MIXOS</name>
<feature type="chain" id="PRO_5008450657" description="Carboxypeptidase" evidence="6">
    <location>
        <begin position="20"/>
        <end position="511"/>
    </location>
</feature>
<dbReference type="HOGENOM" id="CLU_008523_10_3_1"/>
<dbReference type="InterPro" id="IPR029058">
    <property type="entry name" value="AB_hydrolase_fold"/>
</dbReference>
<protein>
    <recommendedName>
        <fullName evidence="6">Carboxypeptidase</fullName>
        <ecNumber evidence="6">3.4.16.-</ecNumber>
    </recommendedName>
</protein>
<comment type="caution">
    <text evidence="7">The sequence shown here is derived from an EMBL/GenBank/DDBJ whole genome shotgun (WGS) entry which is preliminary data.</text>
</comment>
<dbReference type="PROSITE" id="PS00131">
    <property type="entry name" value="CARBOXYPEPT_SER_SER"/>
    <property type="match status" value="1"/>
</dbReference>
<keyword evidence="6" id="KW-0732">Signal</keyword>
<dbReference type="SUPFAM" id="SSF53474">
    <property type="entry name" value="alpha/beta-Hydrolases"/>
    <property type="match status" value="1"/>
</dbReference>
<dbReference type="GO" id="GO:0004185">
    <property type="term" value="F:serine-type carboxypeptidase activity"/>
    <property type="evidence" value="ECO:0007669"/>
    <property type="project" value="UniProtKB-UniRule"/>
</dbReference>
<evidence type="ECO:0000256" key="4">
    <source>
        <dbReference type="ARBA" id="ARBA00022801"/>
    </source>
</evidence>
<proteinExistence type="inferred from homology"/>
<evidence type="ECO:0000256" key="6">
    <source>
        <dbReference type="RuleBase" id="RU361156"/>
    </source>
</evidence>
<dbReference type="InterPro" id="IPR001563">
    <property type="entry name" value="Peptidase_S10"/>
</dbReference>
<keyword evidence="4 6" id="KW-0378">Hydrolase</keyword>
<dbReference type="EMBL" id="BABT02000153">
    <property type="protein sequence ID" value="GAA98536.1"/>
    <property type="molecule type" value="Genomic_DNA"/>
</dbReference>
<dbReference type="OrthoDB" id="443318at2759"/>
<dbReference type="OMA" id="WTFMQIF"/>
<keyword evidence="5" id="KW-0325">Glycoprotein</keyword>
<keyword evidence="8" id="KW-1185">Reference proteome</keyword>
<keyword evidence="2 6" id="KW-0121">Carboxypeptidase</keyword>
<gene>
    <name evidence="7" type="primary">Mo05223</name>
    <name evidence="7" type="ORF">E5Q_05223</name>
</gene>
<evidence type="ECO:0000256" key="5">
    <source>
        <dbReference type="ARBA" id="ARBA00023180"/>
    </source>
</evidence>
<evidence type="ECO:0000256" key="2">
    <source>
        <dbReference type="ARBA" id="ARBA00022645"/>
    </source>
</evidence>
<dbReference type="PANTHER" id="PTHR11802:SF64">
    <property type="entry name" value="CARBOXYPEPTIDASE"/>
    <property type="match status" value="1"/>
</dbReference>
<dbReference type="GO" id="GO:0006508">
    <property type="term" value="P:proteolysis"/>
    <property type="evidence" value="ECO:0007669"/>
    <property type="project" value="UniProtKB-KW"/>
</dbReference>
<organism evidence="7 8">
    <name type="scientific">Mixia osmundae (strain CBS 9802 / IAM 14324 / JCM 22182 / KY 12970)</name>
    <dbReference type="NCBI Taxonomy" id="764103"/>
    <lineage>
        <taxon>Eukaryota</taxon>
        <taxon>Fungi</taxon>
        <taxon>Dikarya</taxon>
        <taxon>Basidiomycota</taxon>
        <taxon>Pucciniomycotina</taxon>
        <taxon>Mixiomycetes</taxon>
        <taxon>Mixiales</taxon>
        <taxon>Mixiaceae</taxon>
        <taxon>Mixia</taxon>
    </lineage>
</organism>
<evidence type="ECO:0000256" key="3">
    <source>
        <dbReference type="ARBA" id="ARBA00022670"/>
    </source>
</evidence>
<dbReference type="InterPro" id="IPR018202">
    <property type="entry name" value="Ser_caboxypep_ser_AS"/>
</dbReference>
<dbReference type="EC" id="3.4.16.-" evidence="6"/>